<gene>
    <name evidence="3" type="ORF">METZ01_LOCUS235070</name>
</gene>
<dbReference type="InterPro" id="IPR011444">
    <property type="entry name" value="DUF1549"/>
</dbReference>
<dbReference type="AlphaFoldDB" id="A0A382H4J8"/>
<evidence type="ECO:0000259" key="2">
    <source>
        <dbReference type="Pfam" id="PF08305"/>
    </source>
</evidence>
<feature type="non-terminal residue" evidence="3">
    <location>
        <position position="1"/>
    </location>
</feature>
<name>A0A382H4J8_9ZZZZ</name>
<dbReference type="InterPro" id="IPR008979">
    <property type="entry name" value="Galactose-bd-like_sf"/>
</dbReference>
<feature type="domain" description="DUF1549" evidence="1">
    <location>
        <begin position="2"/>
        <end position="132"/>
    </location>
</feature>
<dbReference type="Gene3D" id="2.60.120.1060">
    <property type="entry name" value="NPCBM/NEW2 domain"/>
    <property type="match status" value="1"/>
</dbReference>
<organism evidence="3">
    <name type="scientific">marine metagenome</name>
    <dbReference type="NCBI Taxonomy" id="408172"/>
    <lineage>
        <taxon>unclassified sequences</taxon>
        <taxon>metagenomes</taxon>
        <taxon>ecological metagenomes</taxon>
    </lineage>
</organism>
<reference evidence="3" key="1">
    <citation type="submission" date="2018-05" db="EMBL/GenBank/DDBJ databases">
        <authorList>
            <person name="Lanie J.A."/>
            <person name="Ng W.-L."/>
            <person name="Kazmierczak K.M."/>
            <person name="Andrzejewski T.M."/>
            <person name="Davidsen T.M."/>
            <person name="Wayne K.J."/>
            <person name="Tettelin H."/>
            <person name="Glass J.I."/>
            <person name="Rusch D."/>
            <person name="Podicherti R."/>
            <person name="Tsui H.-C.T."/>
            <person name="Winkler M.E."/>
        </authorList>
    </citation>
    <scope>NUCLEOTIDE SEQUENCE</scope>
</reference>
<dbReference type="EMBL" id="UINC01059141">
    <property type="protein sequence ID" value="SVB82216.1"/>
    <property type="molecule type" value="Genomic_DNA"/>
</dbReference>
<feature type="domain" description="Glycosyl hydrolase family 98 putative carbohydrate-binding module" evidence="2">
    <location>
        <begin position="285"/>
        <end position="384"/>
    </location>
</feature>
<dbReference type="PANTHER" id="PTHR35889:SF3">
    <property type="entry name" value="F-BOX DOMAIN-CONTAINING PROTEIN"/>
    <property type="match status" value="1"/>
</dbReference>
<evidence type="ECO:0000313" key="3">
    <source>
        <dbReference type="EMBL" id="SVB82216.1"/>
    </source>
</evidence>
<evidence type="ECO:0008006" key="4">
    <source>
        <dbReference type="Google" id="ProtNLM"/>
    </source>
</evidence>
<dbReference type="SUPFAM" id="SSF49785">
    <property type="entry name" value="Galactose-binding domain-like"/>
    <property type="match status" value="1"/>
</dbReference>
<proteinExistence type="predicted"/>
<evidence type="ECO:0000259" key="1">
    <source>
        <dbReference type="Pfam" id="PF07583"/>
    </source>
</evidence>
<dbReference type="Pfam" id="PF07583">
    <property type="entry name" value="PSCyt2"/>
    <property type="match status" value="1"/>
</dbReference>
<dbReference type="InterPro" id="IPR013222">
    <property type="entry name" value="Glyco_hyd_98_carb-bd"/>
</dbReference>
<protein>
    <recommendedName>
        <fullName evidence="4">Glycosyl hydrolase family 98 putative carbohydrate-binding module domain-containing protein</fullName>
    </recommendedName>
</protein>
<dbReference type="InterPro" id="IPR038637">
    <property type="entry name" value="NPCBM_sf"/>
</dbReference>
<sequence>HYADTHGFERDKLRPNAWHYRDYVIQSFNEDKPYDRFLQEQIAGDALWPDDQDAIVATGFLAAGPWDFVGQVETKSPVLKRSARALDLDDMITQVMTASTAMTINCARCHDHKLDGIPQEDYYRLTAVFAGLKRQKRTMSESALKKFTTEKKRLGDAIDKAQFAIGELQGQGVDLADLVGGGNGFGSGRKGIGLDARTGKLQERNFGDLGNVKPGNYAKCSYAFIDGVFVPAEGETKISSTDLKATGLPANGGKAWDMIRNGPVASQFSTSWGGVDYNKPGRSMIGLHANAGITFDLSAIREATGIEEMRFNSVAGYGGRTTTPSAEFRVLLDGKLMAHKRLGRKDAAPIDFEIPKDARFLTLISTDGGNGYSHDQISFGDPRLVPANPPTLADQDQKRLKELRKVKARLEKELDALGEPPEFYGVVSQKPPVVKVLHRGNPEAPKDDVTPGALSWVKVLEKDLGTNDTPETERRAA</sequence>
<feature type="non-terminal residue" evidence="3">
    <location>
        <position position="477"/>
    </location>
</feature>
<dbReference type="Pfam" id="PF08305">
    <property type="entry name" value="NPCBM"/>
    <property type="match status" value="1"/>
</dbReference>
<dbReference type="PANTHER" id="PTHR35889">
    <property type="entry name" value="CYCLOINULO-OLIGOSACCHARIDE FRUCTANOTRANSFERASE-RELATED"/>
    <property type="match status" value="1"/>
</dbReference>
<accession>A0A382H4J8</accession>